<evidence type="ECO:0000313" key="6">
    <source>
        <dbReference type="Proteomes" id="UP000694941"/>
    </source>
</evidence>
<dbReference type="PANTHER" id="PTHR43243:SF105">
    <property type="entry name" value="CATIONIC AMINO ACID TRANSPORTER C-TERMINAL DOMAIN-CONTAINING PROTEIN"/>
    <property type="match status" value="1"/>
</dbReference>
<feature type="transmembrane region" description="Helical" evidence="5">
    <location>
        <begin position="257"/>
        <end position="283"/>
    </location>
</feature>
<feature type="transmembrane region" description="Helical" evidence="5">
    <location>
        <begin position="167"/>
        <end position="192"/>
    </location>
</feature>
<keyword evidence="4 5" id="KW-0472">Membrane</keyword>
<keyword evidence="2 5" id="KW-0812">Transmembrane</keyword>
<dbReference type="Gene3D" id="1.20.1740.10">
    <property type="entry name" value="Amino acid/polyamine transporter I"/>
    <property type="match status" value="1"/>
</dbReference>
<dbReference type="RefSeq" id="XP_013773612.1">
    <property type="nucleotide sequence ID" value="XM_013918158.1"/>
</dbReference>
<keyword evidence="3 5" id="KW-1133">Transmembrane helix</keyword>
<proteinExistence type="predicted"/>
<feature type="transmembrane region" description="Helical" evidence="5">
    <location>
        <begin position="136"/>
        <end position="155"/>
    </location>
</feature>
<evidence type="ECO:0000256" key="4">
    <source>
        <dbReference type="ARBA" id="ARBA00023136"/>
    </source>
</evidence>
<dbReference type="PANTHER" id="PTHR43243">
    <property type="entry name" value="INNER MEMBRANE TRANSPORTER YGJI-RELATED"/>
    <property type="match status" value="1"/>
</dbReference>
<accession>A0ABM1B2R7</accession>
<feature type="transmembrane region" description="Helical" evidence="5">
    <location>
        <begin position="212"/>
        <end position="237"/>
    </location>
</feature>
<dbReference type="InterPro" id="IPR002293">
    <property type="entry name" value="AA/rel_permease1"/>
</dbReference>
<sequence>MSCNPGDGGRRVHRCLSIVDVTCLGLCYSELATRFPLGGSAYIYTYATTGEFCAFVIGWGMVLEYTLGAALAAKSWSQYIDVVTNGSLFRTLNQPLGVISIPGFDSNPDVSAVLVILTMSLGFIGKVKFSCTINNVLMFVDFLVVVGIVLVGLFNMDSKNWTAGTGFFPFGVSGVLTGASLCSFAFIGFDIIATSTREMENCSTVLPGAVNITFIIGLVTSFIIASVITLVIPSSLLEKRGYLLQAFDIRKIRGINVFVIIGANCGLMSSLWACLFALSRILHNLANDGFLLSFLKQNNDITGTNWCASLTSFLLSAFIAFFCDSTSLLKMVGMGTLVSFCSVAASVLCLRYGVAERLPLEQRELSQESTLTLSLGGVIEQYLNQVNSSTQTSSSYFSSFTEDLPVSSYALENWNRESSANKVVVPSGEQIGEASVMLSGISREYGALSPKTTSIEFVNDSYITS</sequence>
<name>A0ABM1B2R7_LIMPO</name>
<organism evidence="6 7">
    <name type="scientific">Limulus polyphemus</name>
    <name type="common">Atlantic horseshoe crab</name>
    <dbReference type="NCBI Taxonomy" id="6850"/>
    <lineage>
        <taxon>Eukaryota</taxon>
        <taxon>Metazoa</taxon>
        <taxon>Ecdysozoa</taxon>
        <taxon>Arthropoda</taxon>
        <taxon>Chelicerata</taxon>
        <taxon>Merostomata</taxon>
        <taxon>Xiphosura</taxon>
        <taxon>Limulidae</taxon>
        <taxon>Limulus</taxon>
    </lineage>
</organism>
<keyword evidence="6" id="KW-1185">Reference proteome</keyword>
<protein>
    <submittedName>
        <fullName evidence="7">Probable cationic amino acid transporter</fullName>
    </submittedName>
</protein>
<evidence type="ECO:0000256" key="2">
    <source>
        <dbReference type="ARBA" id="ARBA00022692"/>
    </source>
</evidence>
<comment type="subcellular location">
    <subcellularLocation>
        <location evidence="1">Membrane</location>
        <topology evidence="1">Multi-pass membrane protein</topology>
    </subcellularLocation>
</comment>
<dbReference type="Pfam" id="PF13520">
    <property type="entry name" value="AA_permease_2"/>
    <property type="match status" value="1"/>
</dbReference>
<reference evidence="7" key="1">
    <citation type="submission" date="2025-08" db="UniProtKB">
        <authorList>
            <consortium name="RefSeq"/>
        </authorList>
    </citation>
    <scope>IDENTIFICATION</scope>
    <source>
        <tissue evidence="7">Muscle</tissue>
    </source>
</reference>
<feature type="non-terminal residue" evidence="7">
    <location>
        <position position="465"/>
    </location>
</feature>
<dbReference type="Proteomes" id="UP000694941">
    <property type="component" value="Unplaced"/>
</dbReference>
<feature type="transmembrane region" description="Helical" evidence="5">
    <location>
        <begin position="335"/>
        <end position="354"/>
    </location>
</feature>
<evidence type="ECO:0000256" key="1">
    <source>
        <dbReference type="ARBA" id="ARBA00004141"/>
    </source>
</evidence>
<evidence type="ECO:0000256" key="3">
    <source>
        <dbReference type="ARBA" id="ARBA00022989"/>
    </source>
</evidence>
<evidence type="ECO:0000256" key="5">
    <source>
        <dbReference type="SAM" id="Phobius"/>
    </source>
</evidence>
<dbReference type="GeneID" id="106458633"/>
<feature type="transmembrane region" description="Helical" evidence="5">
    <location>
        <begin position="303"/>
        <end position="323"/>
    </location>
</feature>
<evidence type="ECO:0000313" key="7">
    <source>
        <dbReference type="RefSeq" id="XP_013773612.1"/>
    </source>
</evidence>
<gene>
    <name evidence="7" type="primary">LOC106458633</name>
</gene>